<evidence type="ECO:0000256" key="1">
    <source>
        <dbReference type="SAM" id="MobiDB-lite"/>
    </source>
</evidence>
<dbReference type="GO" id="GO:0009976">
    <property type="term" value="F:tocopherol cyclase activity"/>
    <property type="evidence" value="ECO:0007669"/>
    <property type="project" value="InterPro"/>
</dbReference>
<dbReference type="Pfam" id="PF14249">
    <property type="entry name" value="Tocopherol_cycl"/>
    <property type="match status" value="1"/>
</dbReference>
<reference evidence="2" key="1">
    <citation type="submission" date="2020-05" db="EMBL/GenBank/DDBJ databases">
        <authorList>
            <person name="Chiriac C."/>
            <person name="Salcher M."/>
            <person name="Ghai R."/>
            <person name="Kavagutti S V."/>
        </authorList>
    </citation>
    <scope>NUCLEOTIDE SEQUENCE</scope>
</reference>
<feature type="compositionally biased region" description="Basic and acidic residues" evidence="1">
    <location>
        <begin position="322"/>
        <end position="334"/>
    </location>
</feature>
<organism evidence="2">
    <name type="scientific">freshwater metagenome</name>
    <dbReference type="NCBI Taxonomy" id="449393"/>
    <lineage>
        <taxon>unclassified sequences</taxon>
        <taxon>metagenomes</taxon>
        <taxon>ecological metagenomes</taxon>
    </lineage>
</organism>
<protein>
    <submittedName>
        <fullName evidence="2">Unannotated protein</fullName>
    </submittedName>
</protein>
<gene>
    <name evidence="2" type="ORF">UFOPK3444_00435</name>
</gene>
<dbReference type="PANTHER" id="PTHR35309">
    <property type="match status" value="1"/>
</dbReference>
<evidence type="ECO:0000313" key="2">
    <source>
        <dbReference type="EMBL" id="CAB4865674.1"/>
    </source>
</evidence>
<dbReference type="InterPro" id="IPR025893">
    <property type="entry name" value="Tocopherol_cyclase"/>
</dbReference>
<dbReference type="PANTHER" id="PTHR35309:SF4">
    <property type="entry name" value="TOCOPHEROL CYCLASE"/>
    <property type="match status" value="1"/>
</dbReference>
<dbReference type="EMBL" id="CAFBLU010000005">
    <property type="protein sequence ID" value="CAB4865674.1"/>
    <property type="molecule type" value="Genomic_DNA"/>
</dbReference>
<dbReference type="AlphaFoldDB" id="A0A6J7D9P9"/>
<feature type="region of interest" description="Disordered" evidence="1">
    <location>
        <begin position="320"/>
        <end position="351"/>
    </location>
</feature>
<sequence length="351" mass="37715">METRRGPKALYRASGADLPFDDPLRSHATGMEGYFWRITQPETGRVVVALIGVNDDRAGGHWATVGLAGHPGGFLKAAALDGATADMEGLGARTTDGRFVANGHSVRVDLGDAAKLELEVDDQVLWPRRRLGASSWFHSIPALNQYWHPHLVDGVARGHAVINGEEWDLDGARVYAEKNWGRGGFPAEWWWGQAQGFEDADACVCFAGGRVETGPLGVEVTALVVRAGGKFLRLGDPLLSPVKAEVTDEEWLLTGRSPRYRVEVHGTAQLGAAHVLPVPLPEERRNIAAALEHLGATMTVTVKERGKGVVWRGHSELAGLEHGGRDRAEAEAGRRGGTPDGSAGPVKNFTD</sequence>
<accession>A0A6J7D9P9</accession>
<name>A0A6J7D9P9_9ZZZZ</name>
<proteinExistence type="predicted"/>